<dbReference type="EMBL" id="MSFL01000003">
    <property type="protein sequence ID" value="PWY90168.1"/>
    <property type="molecule type" value="Genomic_DNA"/>
</dbReference>
<evidence type="ECO:0000313" key="2">
    <source>
        <dbReference type="EMBL" id="PWY90168.1"/>
    </source>
</evidence>
<organism evidence="2 3">
    <name type="scientific">Aspergillus heteromorphus CBS 117.55</name>
    <dbReference type="NCBI Taxonomy" id="1448321"/>
    <lineage>
        <taxon>Eukaryota</taxon>
        <taxon>Fungi</taxon>
        <taxon>Dikarya</taxon>
        <taxon>Ascomycota</taxon>
        <taxon>Pezizomycotina</taxon>
        <taxon>Eurotiomycetes</taxon>
        <taxon>Eurotiomycetidae</taxon>
        <taxon>Eurotiales</taxon>
        <taxon>Aspergillaceae</taxon>
        <taxon>Aspergillus</taxon>
        <taxon>Aspergillus subgen. Circumdati</taxon>
    </lineage>
</organism>
<keyword evidence="3" id="KW-1185">Reference proteome</keyword>
<dbReference type="GeneID" id="37060318"/>
<proteinExistence type="predicted"/>
<name>A0A317WZL6_9EURO</name>
<comment type="caution">
    <text evidence="2">The sequence shown here is derived from an EMBL/GenBank/DDBJ whole genome shotgun (WGS) entry which is preliminary data.</text>
</comment>
<dbReference type="AlphaFoldDB" id="A0A317WZL6"/>
<protein>
    <submittedName>
        <fullName evidence="2">Uncharacterized protein</fullName>
    </submittedName>
</protein>
<evidence type="ECO:0000256" key="1">
    <source>
        <dbReference type="SAM" id="MobiDB-lite"/>
    </source>
</evidence>
<accession>A0A317WZL6</accession>
<dbReference type="VEuPathDB" id="FungiDB:BO70DRAFT_135422"/>
<reference evidence="2 3" key="1">
    <citation type="submission" date="2016-12" db="EMBL/GenBank/DDBJ databases">
        <title>The genomes of Aspergillus section Nigri reveals drivers in fungal speciation.</title>
        <authorList>
            <consortium name="DOE Joint Genome Institute"/>
            <person name="Vesth T.C."/>
            <person name="Nybo J."/>
            <person name="Theobald S."/>
            <person name="Brandl J."/>
            <person name="Frisvad J.C."/>
            <person name="Nielsen K.F."/>
            <person name="Lyhne E.K."/>
            <person name="Kogle M.E."/>
            <person name="Kuo A."/>
            <person name="Riley R."/>
            <person name="Clum A."/>
            <person name="Nolan M."/>
            <person name="Lipzen A."/>
            <person name="Salamov A."/>
            <person name="Henrissat B."/>
            <person name="Wiebenga A."/>
            <person name="De Vries R.P."/>
            <person name="Grigoriev I.V."/>
            <person name="Mortensen U.H."/>
            <person name="Andersen M.R."/>
            <person name="Baker S.E."/>
        </authorList>
    </citation>
    <scope>NUCLEOTIDE SEQUENCE [LARGE SCALE GENOMIC DNA]</scope>
    <source>
        <strain evidence="2 3">CBS 117.55</strain>
    </source>
</reference>
<gene>
    <name evidence="2" type="ORF">BO70DRAFT_135422</name>
</gene>
<feature type="region of interest" description="Disordered" evidence="1">
    <location>
        <begin position="66"/>
        <end position="112"/>
    </location>
</feature>
<dbReference type="Proteomes" id="UP000247233">
    <property type="component" value="Unassembled WGS sequence"/>
</dbReference>
<dbReference type="RefSeq" id="XP_025402999.1">
    <property type="nucleotide sequence ID" value="XM_025538081.1"/>
</dbReference>
<evidence type="ECO:0000313" key="3">
    <source>
        <dbReference type="Proteomes" id="UP000247233"/>
    </source>
</evidence>
<sequence>MIPVSLASLLTRTRVSVEVTRRVGILPPVPVFGVTTSHLVRGPATTRTSDAPLAPSLHLPRLQTQSRYASPALMQEPRDLTSARPRPGSWQSGRFPRKSGSQRHPEIKGGAEQAAQACPLAEWAGSAPPVWWGMGGGC</sequence>